<dbReference type="Proteomes" id="UP000317267">
    <property type="component" value="Unassembled WGS sequence"/>
</dbReference>
<evidence type="ECO:0000313" key="2">
    <source>
        <dbReference type="EMBL" id="TWR66287.1"/>
    </source>
</evidence>
<protein>
    <submittedName>
        <fullName evidence="2">Uncharacterized protein</fullName>
    </submittedName>
</protein>
<dbReference type="AlphaFoldDB" id="A0A5C5PK73"/>
<proteinExistence type="predicted"/>
<comment type="caution">
    <text evidence="2">The sequence shown here is derived from an EMBL/GenBank/DDBJ whole genome shotgun (WGS) entry which is preliminary data.</text>
</comment>
<organism evidence="2 3">
    <name type="scientific">Pseudomonas grimontii</name>
    <dbReference type="NCBI Taxonomy" id="129847"/>
    <lineage>
        <taxon>Bacteria</taxon>
        <taxon>Pseudomonadati</taxon>
        <taxon>Pseudomonadota</taxon>
        <taxon>Gammaproteobacteria</taxon>
        <taxon>Pseudomonadales</taxon>
        <taxon>Pseudomonadaceae</taxon>
        <taxon>Pseudomonas</taxon>
    </lineage>
</organism>
<gene>
    <name evidence="2" type="ORF">FIV39_13890</name>
</gene>
<dbReference type="RefSeq" id="WP_143513884.1">
    <property type="nucleotide sequence ID" value="NZ_FNKM01000002.1"/>
</dbReference>
<reference evidence="2 3" key="1">
    <citation type="submission" date="2019-06" db="EMBL/GenBank/DDBJ databases">
        <title>Pseudomonas bimorpha sp. nov. isolated from bovine raw milk and skim milk concentrate.</title>
        <authorList>
            <person name="Hofmann K."/>
            <person name="Huptas C."/>
            <person name="Doll E."/>
            <person name="Scherer S."/>
            <person name="Wenning M."/>
        </authorList>
    </citation>
    <scope>NUCLEOTIDE SEQUENCE [LARGE SCALE GENOMIC DNA]</scope>
    <source>
        <strain evidence="2 3">DSM 17515</strain>
    </source>
</reference>
<evidence type="ECO:0000313" key="3">
    <source>
        <dbReference type="Proteomes" id="UP000317267"/>
    </source>
</evidence>
<accession>A0A5C5PK73</accession>
<feature type="compositionally biased region" description="Polar residues" evidence="1">
    <location>
        <begin position="24"/>
        <end position="39"/>
    </location>
</feature>
<feature type="region of interest" description="Disordered" evidence="1">
    <location>
        <begin position="21"/>
        <end position="42"/>
    </location>
</feature>
<dbReference type="EMBL" id="VFES01000007">
    <property type="protein sequence ID" value="TWR66287.1"/>
    <property type="molecule type" value="Genomic_DNA"/>
</dbReference>
<sequence length="62" mass="7308">MPESSERQKCKKIFMKALRKTPNPADSSYRLTDQQQQWWPRSEPRVAVGGSFRGRDARKHTF</sequence>
<name>A0A5C5PK73_9PSED</name>
<evidence type="ECO:0000256" key="1">
    <source>
        <dbReference type="SAM" id="MobiDB-lite"/>
    </source>
</evidence>